<dbReference type="Proteomes" id="UP000697107">
    <property type="component" value="Unassembled WGS sequence"/>
</dbReference>
<evidence type="ECO:0000313" key="2">
    <source>
        <dbReference type="EMBL" id="KAG2980785.1"/>
    </source>
</evidence>
<dbReference type="EMBL" id="RCML01000325">
    <property type="protein sequence ID" value="KAG2980785.1"/>
    <property type="molecule type" value="Genomic_DNA"/>
</dbReference>
<reference evidence="4 5" key="1">
    <citation type="submission" date="2018-01" db="EMBL/GenBank/DDBJ databases">
        <title>Draft genome of the strawberry crown rot pathogen Phytophthora cactorum.</title>
        <authorList>
            <person name="Armitage A.D."/>
            <person name="Lysoe E."/>
            <person name="Nellist C.F."/>
            <person name="Harrison R.J."/>
            <person name="Brurberg M.B."/>
        </authorList>
    </citation>
    <scope>NUCLEOTIDE SEQUENCE [LARGE SCALE GENOMIC DNA]</scope>
    <source>
        <strain evidence="4 5">10300</strain>
    </source>
</reference>
<dbReference type="Proteomes" id="UP000774804">
    <property type="component" value="Unassembled WGS sequence"/>
</dbReference>
<name>A0A329S0G8_9STRA</name>
<dbReference type="STRING" id="29920.A0A329S0G8"/>
<dbReference type="EMBL" id="MJFZ01000370">
    <property type="protein sequence ID" value="RAW30457.1"/>
    <property type="molecule type" value="Genomic_DNA"/>
</dbReference>
<evidence type="ECO:0000313" key="1">
    <source>
        <dbReference type="EMBL" id="KAG2932525.1"/>
    </source>
</evidence>
<sequence length="146" mass="16890">MTPYFLDNKTVLSGEKDLLDMHLVETVPELESRKAMLSGEVLRWIAREYADLFCIPVAKQAKFTKRGWQHHFMARYGLRRRKDHGVIGSADVEHARRKVLSLRAEIGRFHPDDVFNMDDAAFFFRATPQYSITLNPAPALKQKKTD</sequence>
<dbReference type="Proteomes" id="UP000251314">
    <property type="component" value="Unassembled WGS sequence"/>
</dbReference>
<dbReference type="EMBL" id="JAENGZ010000411">
    <property type="protein sequence ID" value="KAG6959916.1"/>
    <property type="molecule type" value="Genomic_DNA"/>
</dbReference>
<proteinExistence type="predicted"/>
<comment type="caution">
    <text evidence="4">The sequence shown here is derived from an EMBL/GenBank/DDBJ whole genome shotgun (WGS) entry which is preliminary data.</text>
</comment>
<accession>A0A329S0G8</accession>
<evidence type="ECO:0000313" key="4">
    <source>
        <dbReference type="EMBL" id="RAW30457.1"/>
    </source>
</evidence>
<reference evidence="1" key="2">
    <citation type="submission" date="2018-10" db="EMBL/GenBank/DDBJ databases">
        <title>Effector identification in a new, highly contiguous assembly of the strawberry crown rot pathogen Phytophthora cactorum.</title>
        <authorList>
            <person name="Armitage A.D."/>
            <person name="Nellist C.F."/>
            <person name="Bates H."/>
            <person name="Vickerstaff R.J."/>
            <person name="Harrison R.J."/>
        </authorList>
    </citation>
    <scope>NUCLEOTIDE SEQUENCE</scope>
    <source>
        <strain evidence="1">4032</strain>
        <strain evidence="2">P415</strain>
    </source>
</reference>
<dbReference type="AlphaFoldDB" id="A0A329S0G8"/>
<evidence type="ECO:0000313" key="5">
    <source>
        <dbReference type="Proteomes" id="UP000251314"/>
    </source>
</evidence>
<protein>
    <recommendedName>
        <fullName evidence="6">HTH CENPB-type domain-containing protein</fullName>
    </recommendedName>
</protein>
<dbReference type="Proteomes" id="UP000688947">
    <property type="component" value="Unassembled WGS sequence"/>
</dbReference>
<keyword evidence="5" id="KW-1185">Reference proteome</keyword>
<evidence type="ECO:0008006" key="6">
    <source>
        <dbReference type="Google" id="ProtNLM"/>
    </source>
</evidence>
<dbReference type="VEuPathDB" id="FungiDB:PC110_g13183"/>
<reference evidence="3" key="3">
    <citation type="submission" date="2021-01" db="EMBL/GenBank/DDBJ databases">
        <title>Phytophthora aleatoria, a newly-described species from Pinus radiata is distinct from Phytophthora cactorum isolates based on comparative genomics.</title>
        <authorList>
            <person name="Mcdougal R."/>
            <person name="Panda P."/>
            <person name="Williams N."/>
            <person name="Studholme D.J."/>
        </authorList>
    </citation>
    <scope>NUCLEOTIDE SEQUENCE</scope>
    <source>
        <strain evidence="3">NZFS 3830</strain>
    </source>
</reference>
<evidence type="ECO:0000313" key="3">
    <source>
        <dbReference type="EMBL" id="KAG6959916.1"/>
    </source>
</evidence>
<organism evidence="4 5">
    <name type="scientific">Phytophthora cactorum</name>
    <dbReference type="NCBI Taxonomy" id="29920"/>
    <lineage>
        <taxon>Eukaryota</taxon>
        <taxon>Sar</taxon>
        <taxon>Stramenopiles</taxon>
        <taxon>Oomycota</taxon>
        <taxon>Peronosporomycetes</taxon>
        <taxon>Peronosporales</taxon>
        <taxon>Peronosporaceae</taxon>
        <taxon>Phytophthora</taxon>
    </lineage>
</organism>
<dbReference type="OrthoDB" id="89292at2759"/>
<gene>
    <name evidence="3" type="ORF">JG687_00008510</name>
    <name evidence="4" type="ORF">PC110_g13183</name>
    <name evidence="1" type="ORF">PC115_g5768</name>
    <name evidence="2" type="ORF">PC118_g10989</name>
</gene>
<dbReference type="EMBL" id="RCMI01000122">
    <property type="protein sequence ID" value="KAG2932525.1"/>
    <property type="molecule type" value="Genomic_DNA"/>
</dbReference>